<sequence length="132" mass="14526">MCRSNTNGLSASRALCGRRDERQRPENVSFWRVEIFILRTSNLLLVRVQQPGDVLGGGRGQAQQVPLQLGDLEKQQDGKGPTPRVKRLFQLHKQTKPRPLALGPELKVAVLNKLGCLLVGHGSPPGAFKEQA</sequence>
<evidence type="ECO:0000313" key="1">
    <source>
        <dbReference type="EMBL" id="TNN23573.1"/>
    </source>
</evidence>
<accession>A0A4Z2E4G0</accession>
<organism evidence="1 2">
    <name type="scientific">Liparis tanakae</name>
    <name type="common">Tanaka's snailfish</name>
    <dbReference type="NCBI Taxonomy" id="230148"/>
    <lineage>
        <taxon>Eukaryota</taxon>
        <taxon>Metazoa</taxon>
        <taxon>Chordata</taxon>
        <taxon>Craniata</taxon>
        <taxon>Vertebrata</taxon>
        <taxon>Euteleostomi</taxon>
        <taxon>Actinopterygii</taxon>
        <taxon>Neopterygii</taxon>
        <taxon>Teleostei</taxon>
        <taxon>Neoteleostei</taxon>
        <taxon>Acanthomorphata</taxon>
        <taxon>Eupercaria</taxon>
        <taxon>Perciformes</taxon>
        <taxon>Cottioidei</taxon>
        <taxon>Cottales</taxon>
        <taxon>Liparidae</taxon>
        <taxon>Liparis</taxon>
    </lineage>
</organism>
<reference evidence="1 2" key="1">
    <citation type="submission" date="2019-03" db="EMBL/GenBank/DDBJ databases">
        <title>First draft genome of Liparis tanakae, snailfish: a comprehensive survey of snailfish specific genes.</title>
        <authorList>
            <person name="Kim W."/>
            <person name="Song I."/>
            <person name="Jeong J.-H."/>
            <person name="Kim D."/>
            <person name="Kim S."/>
            <person name="Ryu S."/>
            <person name="Song J.Y."/>
            <person name="Lee S.K."/>
        </authorList>
    </citation>
    <scope>NUCLEOTIDE SEQUENCE [LARGE SCALE GENOMIC DNA]</scope>
    <source>
        <tissue evidence="1">Muscle</tissue>
    </source>
</reference>
<dbReference type="AlphaFoldDB" id="A0A4Z2E4G0"/>
<comment type="caution">
    <text evidence="1">The sequence shown here is derived from an EMBL/GenBank/DDBJ whole genome shotgun (WGS) entry which is preliminary data.</text>
</comment>
<protein>
    <submittedName>
        <fullName evidence="1">Uncharacterized protein</fullName>
    </submittedName>
</protein>
<name>A0A4Z2E4G0_9TELE</name>
<gene>
    <name evidence="1" type="ORF">EYF80_066305</name>
</gene>
<keyword evidence="2" id="KW-1185">Reference proteome</keyword>
<proteinExistence type="predicted"/>
<evidence type="ECO:0000313" key="2">
    <source>
        <dbReference type="Proteomes" id="UP000314294"/>
    </source>
</evidence>
<dbReference type="Proteomes" id="UP000314294">
    <property type="component" value="Unassembled WGS sequence"/>
</dbReference>
<dbReference type="EMBL" id="SRLO01018024">
    <property type="protein sequence ID" value="TNN23573.1"/>
    <property type="molecule type" value="Genomic_DNA"/>
</dbReference>